<evidence type="ECO:0000313" key="3">
    <source>
        <dbReference type="EMBL" id="MBB6003026.1"/>
    </source>
</evidence>
<dbReference type="InterPro" id="IPR014592">
    <property type="entry name" value="P-loop_UCP034888"/>
</dbReference>
<feature type="domain" description="DUF3696" evidence="1">
    <location>
        <begin position="331"/>
        <end position="373"/>
    </location>
</feature>
<dbReference type="Pfam" id="PF13304">
    <property type="entry name" value="AAA_21"/>
    <property type="match status" value="1"/>
</dbReference>
<organism evidence="3 4">
    <name type="scientific">Arcicella rosea</name>
    <dbReference type="NCBI Taxonomy" id="502909"/>
    <lineage>
        <taxon>Bacteria</taxon>
        <taxon>Pseudomonadati</taxon>
        <taxon>Bacteroidota</taxon>
        <taxon>Cytophagia</taxon>
        <taxon>Cytophagales</taxon>
        <taxon>Flectobacillaceae</taxon>
        <taxon>Arcicella</taxon>
    </lineage>
</organism>
<dbReference type="Pfam" id="PF12476">
    <property type="entry name" value="DUF3696"/>
    <property type="match status" value="1"/>
</dbReference>
<feature type="domain" description="ATPase AAA-type core" evidence="2">
    <location>
        <begin position="24"/>
        <end position="313"/>
    </location>
</feature>
<dbReference type="Proteomes" id="UP000524404">
    <property type="component" value="Unassembled WGS sequence"/>
</dbReference>
<dbReference type="InterPro" id="IPR003959">
    <property type="entry name" value="ATPase_AAA_core"/>
</dbReference>
<dbReference type="SUPFAM" id="SSF52540">
    <property type="entry name" value="P-loop containing nucleoside triphosphate hydrolases"/>
    <property type="match status" value="1"/>
</dbReference>
<keyword evidence="4" id="KW-1185">Reference proteome</keyword>
<evidence type="ECO:0000259" key="2">
    <source>
        <dbReference type="Pfam" id="PF13304"/>
    </source>
</evidence>
<dbReference type="PANTHER" id="PTHR43581">
    <property type="entry name" value="ATP/GTP PHOSPHATASE"/>
    <property type="match status" value="1"/>
</dbReference>
<dbReference type="EMBL" id="JACHKT010000009">
    <property type="protein sequence ID" value="MBB6003026.1"/>
    <property type="molecule type" value="Genomic_DNA"/>
</dbReference>
<dbReference type="PIRSF" id="PIRSF034888">
    <property type="entry name" value="P-loop_UCP034888"/>
    <property type="match status" value="1"/>
</dbReference>
<dbReference type="InterPro" id="IPR027417">
    <property type="entry name" value="P-loop_NTPase"/>
</dbReference>
<dbReference type="PANTHER" id="PTHR43581:SF2">
    <property type="entry name" value="EXCINUCLEASE ATPASE SUBUNIT"/>
    <property type="match status" value="1"/>
</dbReference>
<dbReference type="GO" id="GO:0005524">
    <property type="term" value="F:ATP binding"/>
    <property type="evidence" value="ECO:0007669"/>
    <property type="project" value="InterPro"/>
</dbReference>
<sequence length="382" mass="43494">MIEKIEIQNFKSHKTTQLQLGNLSVLCGINGVGKSSSTQLLLLLREAYLKDKSFDILDFQSNSVKIGTASDAIYEFGDFDGFSISLVISGNNYHFTYEANTEDEKVKSFIKLNQSISQYPPDFIKESLFNTNFQYLSAYRLGPQNQYPKGDKIIDIYKQISDIDGNAEYFVHFLDRYRNKVVLEGIRKNINPLYNDLFSQVIAWEKEICDGINIDILDSGKLGYILKYSFDTTKSKTSKTKNFEATNVGFGLSYVMPILVAILSAEKDALIIIENPEAHLHPNGIAKLTELICLAAEAGIQIIIETHSDHVINGILVQCKRFEEREKGIFKDHVSIYHFDRDETEHCTKATKINIEEGGKVRYTPKGFFDQFTLDRKYLMGF</sequence>
<comment type="caution">
    <text evidence="3">The sequence shown here is derived from an EMBL/GenBank/DDBJ whole genome shotgun (WGS) entry which is preliminary data.</text>
</comment>
<protein>
    <submittedName>
        <fullName evidence="3">Putative ATPase</fullName>
    </submittedName>
</protein>
<gene>
    <name evidence="3" type="ORF">HNP25_001678</name>
</gene>
<dbReference type="Gene3D" id="3.40.50.300">
    <property type="entry name" value="P-loop containing nucleotide triphosphate hydrolases"/>
    <property type="match status" value="1"/>
</dbReference>
<dbReference type="InterPro" id="IPR022532">
    <property type="entry name" value="DUF3696"/>
</dbReference>
<evidence type="ECO:0000313" key="4">
    <source>
        <dbReference type="Proteomes" id="UP000524404"/>
    </source>
</evidence>
<evidence type="ECO:0000259" key="1">
    <source>
        <dbReference type="Pfam" id="PF12476"/>
    </source>
</evidence>
<dbReference type="GO" id="GO:0016887">
    <property type="term" value="F:ATP hydrolysis activity"/>
    <property type="evidence" value="ECO:0007669"/>
    <property type="project" value="InterPro"/>
</dbReference>
<name>A0A841EJ98_9BACT</name>
<reference evidence="3 4" key="1">
    <citation type="submission" date="2020-08" db="EMBL/GenBank/DDBJ databases">
        <title>Functional genomics of gut bacteria from endangered species of beetles.</title>
        <authorList>
            <person name="Carlos-Shanley C."/>
        </authorList>
    </citation>
    <scope>NUCLEOTIDE SEQUENCE [LARGE SCALE GENOMIC DNA]</scope>
    <source>
        <strain evidence="3 4">S00070</strain>
    </source>
</reference>
<dbReference type="InterPro" id="IPR051396">
    <property type="entry name" value="Bact_Antivir_Def_Nuclease"/>
</dbReference>
<proteinExistence type="predicted"/>
<accession>A0A841EJ98</accession>
<dbReference type="RefSeq" id="WP_184133152.1">
    <property type="nucleotide sequence ID" value="NZ_JACHKT010000009.1"/>
</dbReference>
<dbReference type="AlphaFoldDB" id="A0A841EJ98"/>